<dbReference type="PROSITE" id="PS51326">
    <property type="entry name" value="AVIDIN_2"/>
    <property type="match status" value="1"/>
</dbReference>
<evidence type="ECO:0000256" key="4">
    <source>
        <dbReference type="ARBA" id="ARBA00022729"/>
    </source>
</evidence>
<comment type="caution">
    <text evidence="8">The sequence shown here is derived from an EMBL/GenBank/DDBJ whole genome shotgun (WGS) entry which is preliminary data.</text>
</comment>
<keyword evidence="5" id="KW-1015">Disulfide bond</keyword>
<evidence type="ECO:0000256" key="2">
    <source>
        <dbReference type="ARBA" id="ARBA00006297"/>
    </source>
</evidence>
<proteinExistence type="inferred from homology"/>
<evidence type="ECO:0000256" key="1">
    <source>
        <dbReference type="ARBA" id="ARBA00004613"/>
    </source>
</evidence>
<dbReference type="InParanoid" id="A0A409VHR4"/>
<dbReference type="PANTHER" id="PTHR34399">
    <property type="entry name" value="AVIDIN-RELATED"/>
    <property type="match status" value="1"/>
</dbReference>
<keyword evidence="3" id="KW-0964">Secreted</keyword>
<dbReference type="InterPro" id="IPR005469">
    <property type="entry name" value="Avidin"/>
</dbReference>
<dbReference type="SUPFAM" id="SSF50876">
    <property type="entry name" value="Avidin/streptavidin"/>
    <property type="match status" value="1"/>
</dbReference>
<accession>A0A409VHR4</accession>
<comment type="subcellular location">
    <subcellularLocation>
        <location evidence="1">Secreted</location>
    </subcellularLocation>
</comment>
<keyword evidence="4" id="KW-0732">Signal</keyword>
<keyword evidence="9" id="KW-1185">Reference proteome</keyword>
<reference evidence="8 9" key="1">
    <citation type="journal article" date="2018" name="Evol. Lett.">
        <title>Horizontal gene cluster transfer increased hallucinogenic mushroom diversity.</title>
        <authorList>
            <person name="Reynolds H.T."/>
            <person name="Vijayakumar V."/>
            <person name="Gluck-Thaler E."/>
            <person name="Korotkin H.B."/>
            <person name="Matheny P.B."/>
            <person name="Slot J.C."/>
        </authorList>
    </citation>
    <scope>NUCLEOTIDE SEQUENCE [LARGE SCALE GENOMIC DNA]</scope>
    <source>
        <strain evidence="8 9">SRW20</strain>
    </source>
</reference>
<evidence type="ECO:0000256" key="6">
    <source>
        <dbReference type="ARBA" id="ARBA00023180"/>
    </source>
</evidence>
<organism evidence="8 9">
    <name type="scientific">Gymnopilus dilepis</name>
    <dbReference type="NCBI Taxonomy" id="231916"/>
    <lineage>
        <taxon>Eukaryota</taxon>
        <taxon>Fungi</taxon>
        <taxon>Dikarya</taxon>
        <taxon>Basidiomycota</taxon>
        <taxon>Agaricomycotina</taxon>
        <taxon>Agaricomycetes</taxon>
        <taxon>Agaricomycetidae</taxon>
        <taxon>Agaricales</taxon>
        <taxon>Agaricineae</taxon>
        <taxon>Hymenogastraceae</taxon>
        <taxon>Gymnopilus</taxon>
    </lineage>
</organism>
<keyword evidence="6" id="KW-0325">Glycoprotein</keyword>
<protein>
    <submittedName>
        <fullName evidence="8">Uncharacterized protein</fullName>
    </submittedName>
</protein>
<evidence type="ECO:0000256" key="7">
    <source>
        <dbReference type="ARBA" id="ARBA00023267"/>
    </source>
</evidence>
<dbReference type="InterPro" id="IPR005468">
    <property type="entry name" value="Avidin/str"/>
</dbReference>
<dbReference type="OrthoDB" id="2821340at2759"/>
<keyword evidence="7" id="KW-0092">Biotin</keyword>
<evidence type="ECO:0000256" key="3">
    <source>
        <dbReference type="ARBA" id="ARBA00022525"/>
    </source>
</evidence>
<evidence type="ECO:0000313" key="9">
    <source>
        <dbReference type="Proteomes" id="UP000284706"/>
    </source>
</evidence>
<comment type="similarity">
    <text evidence="2">Belongs to the avidin/streptavidin family.</text>
</comment>
<dbReference type="InterPro" id="IPR051764">
    <property type="entry name" value="Avidin/Streptavidin-rel"/>
</dbReference>
<dbReference type="Pfam" id="PF01382">
    <property type="entry name" value="Avidin"/>
    <property type="match status" value="1"/>
</dbReference>
<dbReference type="Proteomes" id="UP000284706">
    <property type="component" value="Unassembled WGS sequence"/>
</dbReference>
<dbReference type="EMBL" id="NHYE01005645">
    <property type="protein sequence ID" value="PPQ65803.1"/>
    <property type="molecule type" value="Genomic_DNA"/>
</dbReference>
<dbReference type="PANTHER" id="PTHR34399:SF3">
    <property type="entry name" value="AVID PROTEIN-RELATED"/>
    <property type="match status" value="1"/>
</dbReference>
<evidence type="ECO:0000256" key="5">
    <source>
        <dbReference type="ARBA" id="ARBA00023157"/>
    </source>
</evidence>
<dbReference type="GO" id="GO:0005576">
    <property type="term" value="C:extracellular region"/>
    <property type="evidence" value="ECO:0007669"/>
    <property type="project" value="UniProtKB-SubCell"/>
</dbReference>
<dbReference type="Gene3D" id="2.40.128.30">
    <property type="entry name" value="Avidin-like"/>
    <property type="match status" value="1"/>
</dbReference>
<dbReference type="GO" id="GO:0009374">
    <property type="term" value="F:biotin binding"/>
    <property type="evidence" value="ECO:0007669"/>
    <property type="project" value="InterPro"/>
</dbReference>
<name>A0A409VHR4_9AGAR</name>
<dbReference type="AlphaFoldDB" id="A0A409VHR4"/>
<dbReference type="PRINTS" id="PR00709">
    <property type="entry name" value="AVIDIN"/>
</dbReference>
<sequence length="180" mass="19879">MSDLSGTWKNELGSTMTLTADGAGGLTGSYNSAVGKAEDFYILTGRYDASAPVPRAFDKGKVKGTSLGWVVTYRNSKLNAHSTATWSGQYFGGADEKIVVQWLLTTSSTTDSAWSSTNVGTNTFRRSSSANSVDVSTLKYEDEKSTMDRPAAVRKRSLRIWTSPIKYLHTYWNKMLKRYQ</sequence>
<gene>
    <name evidence="8" type="ORF">CVT26_000389</name>
</gene>
<evidence type="ECO:0000313" key="8">
    <source>
        <dbReference type="EMBL" id="PPQ65803.1"/>
    </source>
</evidence>
<dbReference type="InterPro" id="IPR036896">
    <property type="entry name" value="Avidin-like_sf"/>
</dbReference>